<dbReference type="InterPro" id="IPR017938">
    <property type="entry name" value="Riboflavin_synthase-like_b-brl"/>
</dbReference>
<dbReference type="EMBL" id="CAICTM010001166">
    <property type="protein sequence ID" value="CAB9521146.1"/>
    <property type="molecule type" value="Genomic_DNA"/>
</dbReference>
<evidence type="ECO:0000256" key="1">
    <source>
        <dbReference type="ARBA" id="ARBA00001974"/>
    </source>
</evidence>
<feature type="binding site" evidence="5">
    <location>
        <position position="88"/>
    </location>
    <ligand>
        <name>FAD</name>
        <dbReference type="ChEBI" id="CHEBI:57692"/>
    </ligand>
</feature>
<dbReference type="OrthoDB" id="37344at2759"/>
<feature type="domain" description="FAD-binding FR-type" evidence="7">
    <location>
        <begin position="1"/>
        <end position="113"/>
    </location>
</feature>
<evidence type="ECO:0000259" key="7">
    <source>
        <dbReference type="PROSITE" id="PS51384"/>
    </source>
</evidence>
<proteinExistence type="predicted"/>
<name>A0A9N8EKW7_9STRA</name>
<dbReference type="Gene3D" id="3.40.50.80">
    <property type="entry name" value="Nucleotide-binding domain of ferredoxin-NADP reductase (FNR) module"/>
    <property type="match status" value="1"/>
</dbReference>
<dbReference type="SUPFAM" id="SSF52343">
    <property type="entry name" value="Ferredoxin reductase-like, C-terminal NADP-linked domain"/>
    <property type="match status" value="1"/>
</dbReference>
<evidence type="ECO:0000256" key="3">
    <source>
        <dbReference type="ARBA" id="ARBA00022827"/>
    </source>
</evidence>
<evidence type="ECO:0000256" key="2">
    <source>
        <dbReference type="ARBA" id="ARBA00022630"/>
    </source>
</evidence>
<dbReference type="InterPro" id="IPR001834">
    <property type="entry name" value="CBR-like"/>
</dbReference>
<dbReference type="PANTHER" id="PTHR19370">
    <property type="entry name" value="NADH-CYTOCHROME B5 REDUCTASE"/>
    <property type="match status" value="1"/>
</dbReference>
<feature type="binding site" evidence="5">
    <location>
        <position position="127"/>
    </location>
    <ligand>
        <name>FAD</name>
        <dbReference type="ChEBI" id="CHEBI:57692"/>
    </ligand>
</feature>
<dbReference type="Proteomes" id="UP001153069">
    <property type="component" value="Unassembled WGS sequence"/>
</dbReference>
<dbReference type="AlphaFoldDB" id="A0A9N8EKW7"/>
<dbReference type="Pfam" id="PF00175">
    <property type="entry name" value="NAD_binding_1"/>
    <property type="match status" value="1"/>
</dbReference>
<keyword evidence="3 5" id="KW-0274">FAD</keyword>
<accession>A0A9N8EKW7</accession>
<evidence type="ECO:0000256" key="4">
    <source>
        <dbReference type="ARBA" id="ARBA00023002"/>
    </source>
</evidence>
<sequence length="278" mass="31444">MTQTKLIKKTTLVSAAATRLPVHTLTFAIPRFDPSVHRGKSHSEVAIDKGDVVKMVIPGYKPKSYSMSALREQEFDVTFKVYPNGRASGFLDSMKVGDELESFGKSSGRHHNPGSFVGIVSYGVGITEGLPVTKAELEKGDAEKVVLLWASRTMGDTFWHEEIKALQNEYPGRFEMVHILSREEHQGCFHGHITPKLLDQAFQPADRGQARFLSVGTKDMMRITNRMLEEIGYPMPEHALLPKSRSSHHQRHGKHHSRTSCKDRKHHKGRECDKKHRR</sequence>
<evidence type="ECO:0000256" key="5">
    <source>
        <dbReference type="PIRSR" id="PIRSR601834-1"/>
    </source>
</evidence>
<feature type="compositionally biased region" description="Basic residues" evidence="6">
    <location>
        <begin position="245"/>
        <end position="269"/>
    </location>
</feature>
<comment type="cofactor">
    <cofactor evidence="1 5">
        <name>FAD</name>
        <dbReference type="ChEBI" id="CHEBI:57692"/>
    </cofactor>
</comment>
<dbReference type="PROSITE" id="PS51384">
    <property type="entry name" value="FAD_FR"/>
    <property type="match status" value="1"/>
</dbReference>
<dbReference type="InterPro" id="IPR017927">
    <property type="entry name" value="FAD-bd_FR_type"/>
</dbReference>
<gene>
    <name evidence="8" type="ORF">SEMRO_1168_G248500.1</name>
</gene>
<evidence type="ECO:0000256" key="6">
    <source>
        <dbReference type="SAM" id="MobiDB-lite"/>
    </source>
</evidence>
<feature type="binding site" evidence="5">
    <location>
        <position position="80"/>
    </location>
    <ligand>
        <name>FAD</name>
        <dbReference type="ChEBI" id="CHEBI:57692"/>
    </ligand>
</feature>
<dbReference type="GO" id="GO:0016491">
    <property type="term" value="F:oxidoreductase activity"/>
    <property type="evidence" value="ECO:0007669"/>
    <property type="project" value="UniProtKB-KW"/>
</dbReference>
<evidence type="ECO:0000313" key="9">
    <source>
        <dbReference type="Proteomes" id="UP001153069"/>
    </source>
</evidence>
<reference evidence="8" key="1">
    <citation type="submission" date="2020-06" db="EMBL/GenBank/DDBJ databases">
        <authorList>
            <consortium name="Plant Systems Biology data submission"/>
        </authorList>
    </citation>
    <scope>NUCLEOTIDE SEQUENCE</scope>
    <source>
        <strain evidence="8">D6</strain>
    </source>
</reference>
<feature type="region of interest" description="Disordered" evidence="6">
    <location>
        <begin position="239"/>
        <end position="278"/>
    </location>
</feature>
<keyword evidence="9" id="KW-1185">Reference proteome</keyword>
<dbReference type="InterPro" id="IPR001433">
    <property type="entry name" value="OxRdtase_FAD/NAD-bd"/>
</dbReference>
<feature type="binding site" evidence="5">
    <location>
        <position position="60"/>
    </location>
    <ligand>
        <name>FAD</name>
        <dbReference type="ChEBI" id="CHEBI:57692"/>
    </ligand>
</feature>
<dbReference type="SUPFAM" id="SSF63380">
    <property type="entry name" value="Riboflavin synthase domain-like"/>
    <property type="match status" value="1"/>
</dbReference>
<protein>
    <submittedName>
        <fullName evidence="8">B5 reductase 1</fullName>
    </submittedName>
</protein>
<evidence type="ECO:0000313" key="8">
    <source>
        <dbReference type="EMBL" id="CAB9521146.1"/>
    </source>
</evidence>
<keyword evidence="2 5" id="KW-0285">Flavoprotein</keyword>
<dbReference type="Gene3D" id="2.40.30.10">
    <property type="entry name" value="Translation factors"/>
    <property type="match status" value="1"/>
</dbReference>
<comment type="caution">
    <text evidence="8">The sequence shown here is derived from an EMBL/GenBank/DDBJ whole genome shotgun (WGS) entry which is preliminary data.</text>
</comment>
<organism evidence="8 9">
    <name type="scientific">Seminavis robusta</name>
    <dbReference type="NCBI Taxonomy" id="568900"/>
    <lineage>
        <taxon>Eukaryota</taxon>
        <taxon>Sar</taxon>
        <taxon>Stramenopiles</taxon>
        <taxon>Ochrophyta</taxon>
        <taxon>Bacillariophyta</taxon>
        <taxon>Bacillariophyceae</taxon>
        <taxon>Bacillariophycidae</taxon>
        <taxon>Naviculales</taxon>
        <taxon>Naviculaceae</taxon>
        <taxon>Seminavis</taxon>
    </lineage>
</organism>
<keyword evidence="4" id="KW-0560">Oxidoreductase</keyword>
<dbReference type="InterPro" id="IPR039261">
    <property type="entry name" value="FNR_nucleotide-bd"/>
</dbReference>